<comment type="caution">
    <text evidence="1">The sequence shown here is derived from an EMBL/GenBank/DDBJ whole genome shotgun (WGS) entry which is preliminary data.</text>
</comment>
<evidence type="ECO:0000313" key="2">
    <source>
        <dbReference type="Proteomes" id="UP000299102"/>
    </source>
</evidence>
<organism evidence="1 2">
    <name type="scientific">Eumeta variegata</name>
    <name type="common">Bagworm moth</name>
    <name type="synonym">Eumeta japonica</name>
    <dbReference type="NCBI Taxonomy" id="151549"/>
    <lineage>
        <taxon>Eukaryota</taxon>
        <taxon>Metazoa</taxon>
        <taxon>Ecdysozoa</taxon>
        <taxon>Arthropoda</taxon>
        <taxon>Hexapoda</taxon>
        <taxon>Insecta</taxon>
        <taxon>Pterygota</taxon>
        <taxon>Neoptera</taxon>
        <taxon>Endopterygota</taxon>
        <taxon>Lepidoptera</taxon>
        <taxon>Glossata</taxon>
        <taxon>Ditrysia</taxon>
        <taxon>Tineoidea</taxon>
        <taxon>Psychidae</taxon>
        <taxon>Oiketicinae</taxon>
        <taxon>Eumeta</taxon>
    </lineage>
</organism>
<dbReference type="Proteomes" id="UP000299102">
    <property type="component" value="Unassembled WGS sequence"/>
</dbReference>
<reference evidence="1 2" key="1">
    <citation type="journal article" date="2019" name="Commun. Biol.">
        <title>The bagworm genome reveals a unique fibroin gene that provides high tensile strength.</title>
        <authorList>
            <person name="Kono N."/>
            <person name="Nakamura H."/>
            <person name="Ohtoshi R."/>
            <person name="Tomita M."/>
            <person name="Numata K."/>
            <person name="Arakawa K."/>
        </authorList>
    </citation>
    <scope>NUCLEOTIDE SEQUENCE [LARGE SCALE GENOMIC DNA]</scope>
</reference>
<gene>
    <name evidence="1" type="ORF">EVAR_6463_1</name>
</gene>
<dbReference type="EMBL" id="BGZK01000013">
    <property type="protein sequence ID" value="GBP04215.1"/>
    <property type="molecule type" value="Genomic_DNA"/>
</dbReference>
<sequence>MDSYKSRTHMPERVIWSARCRRVSSTAPPRERARLGAGAAINKRRYVHARLPYALRIMRDLFSINKVVAAIAMYERKPRSVSGQPFKLRAEFLSDRQRDHVGQWDQG</sequence>
<dbReference type="AlphaFoldDB" id="A0A4C1SQF3"/>
<name>A0A4C1SQF3_EUMVA</name>
<accession>A0A4C1SQF3</accession>
<evidence type="ECO:0000313" key="1">
    <source>
        <dbReference type="EMBL" id="GBP04215.1"/>
    </source>
</evidence>
<protein>
    <submittedName>
        <fullName evidence="1">Uncharacterized protein</fullName>
    </submittedName>
</protein>
<proteinExistence type="predicted"/>
<keyword evidence="2" id="KW-1185">Reference proteome</keyword>